<organism evidence="3 4">
    <name type="scientific">Anaerobacterium chartisolvens</name>
    <dbReference type="NCBI Taxonomy" id="1297424"/>
    <lineage>
        <taxon>Bacteria</taxon>
        <taxon>Bacillati</taxon>
        <taxon>Bacillota</taxon>
        <taxon>Clostridia</taxon>
        <taxon>Eubacteriales</taxon>
        <taxon>Oscillospiraceae</taxon>
        <taxon>Anaerobacterium</taxon>
    </lineage>
</organism>
<dbReference type="PROSITE" id="PS50853">
    <property type="entry name" value="FN3"/>
    <property type="match status" value="1"/>
</dbReference>
<proteinExistence type="predicted"/>
<comment type="caution">
    <text evidence="3">The sequence shown here is derived from an EMBL/GenBank/DDBJ whole genome shotgun (WGS) entry which is preliminary data.</text>
</comment>
<keyword evidence="4" id="KW-1185">Reference proteome</keyword>
<gene>
    <name evidence="3" type="ORF">DFR58_13322</name>
</gene>
<dbReference type="InterPro" id="IPR013783">
    <property type="entry name" value="Ig-like_fold"/>
</dbReference>
<reference evidence="3 4" key="1">
    <citation type="submission" date="2018-07" db="EMBL/GenBank/DDBJ databases">
        <title>Genomic Encyclopedia of Type Strains, Phase IV (KMG-IV): sequencing the most valuable type-strain genomes for metagenomic binning, comparative biology and taxonomic classification.</title>
        <authorList>
            <person name="Goeker M."/>
        </authorList>
    </citation>
    <scope>NUCLEOTIDE SEQUENCE [LARGE SCALE GENOMIC DNA]</scope>
    <source>
        <strain evidence="3 4">DSM 27016</strain>
    </source>
</reference>
<dbReference type="Gene3D" id="2.60.40.10">
    <property type="entry name" value="Immunoglobulins"/>
    <property type="match status" value="1"/>
</dbReference>
<dbReference type="InterPro" id="IPR036116">
    <property type="entry name" value="FN3_sf"/>
</dbReference>
<dbReference type="Gene3D" id="2.60.120.260">
    <property type="entry name" value="Galactose-binding domain-like"/>
    <property type="match status" value="1"/>
</dbReference>
<dbReference type="EMBL" id="QPJT01000033">
    <property type="protein sequence ID" value="RCX09883.1"/>
    <property type="molecule type" value="Genomic_DNA"/>
</dbReference>
<evidence type="ECO:0000259" key="2">
    <source>
        <dbReference type="PROSITE" id="PS50853"/>
    </source>
</evidence>
<keyword evidence="1" id="KW-0732">Signal</keyword>
<dbReference type="OrthoDB" id="2051435at2"/>
<accession>A0A369AL87</accession>
<sequence>MRKRGTAKIFVGLLAMIMVLSVLCVNAFAATVGEQLTSPEEGWQRYDHRENKILYLGNSWREVLESDKYQGASIYIPASASSDEVRASSIKFRFKGSKLRILDGEINTRSKEVGIKIDKSSVYSYSSYSTSTTGTDQVILFEITDLPFDVHTVEIYSIDGIRYGLDAIDIDDTGELLLYYEVSNLTAAPGNAAVALSWDAVEDAVSYNIKRSTTPDGPYATIATGVTGTAYTDATVTNGTTYYYVVSAVTASGQSANSNEASATPEAPPAIGNSAILEITVTTGVIKEYDVTAAELQDFLSWYDGSSSGADKAYYIFTKKNNIAPFLSRKEYLAFDKIVSFEVKEYED</sequence>
<dbReference type="Proteomes" id="UP000253034">
    <property type="component" value="Unassembled WGS sequence"/>
</dbReference>
<dbReference type="RefSeq" id="WP_114299706.1">
    <property type="nucleotide sequence ID" value="NZ_QPJT01000033.1"/>
</dbReference>
<dbReference type="InterPro" id="IPR003961">
    <property type="entry name" value="FN3_dom"/>
</dbReference>
<protein>
    <recommendedName>
        <fullName evidence="2">Fibronectin type-III domain-containing protein</fullName>
    </recommendedName>
</protein>
<dbReference type="CDD" id="cd00063">
    <property type="entry name" value="FN3"/>
    <property type="match status" value="1"/>
</dbReference>
<name>A0A369AL87_9FIRM</name>
<evidence type="ECO:0000313" key="3">
    <source>
        <dbReference type="EMBL" id="RCX09883.1"/>
    </source>
</evidence>
<feature type="domain" description="Fibronectin type-III" evidence="2">
    <location>
        <begin position="181"/>
        <end position="270"/>
    </location>
</feature>
<evidence type="ECO:0000313" key="4">
    <source>
        <dbReference type="Proteomes" id="UP000253034"/>
    </source>
</evidence>
<feature type="signal peptide" evidence="1">
    <location>
        <begin position="1"/>
        <end position="29"/>
    </location>
</feature>
<dbReference type="AlphaFoldDB" id="A0A369AL87"/>
<evidence type="ECO:0000256" key="1">
    <source>
        <dbReference type="SAM" id="SignalP"/>
    </source>
</evidence>
<feature type="chain" id="PRO_5016917940" description="Fibronectin type-III domain-containing protein" evidence="1">
    <location>
        <begin position="30"/>
        <end position="348"/>
    </location>
</feature>
<dbReference type="SUPFAM" id="SSF49265">
    <property type="entry name" value="Fibronectin type III"/>
    <property type="match status" value="1"/>
</dbReference>